<organism evidence="2">
    <name type="scientific">marine sediment metagenome</name>
    <dbReference type="NCBI Taxonomy" id="412755"/>
    <lineage>
        <taxon>unclassified sequences</taxon>
        <taxon>metagenomes</taxon>
        <taxon>ecological metagenomes</taxon>
    </lineage>
</organism>
<dbReference type="InterPro" id="IPR045455">
    <property type="entry name" value="NrS-1_pol-like_helicase"/>
</dbReference>
<evidence type="ECO:0000259" key="1">
    <source>
        <dbReference type="Pfam" id="PF19263"/>
    </source>
</evidence>
<sequence length="286" mass="33038">MGGKCRVIEEILDPSLRRTRITKQSFDDFRNRYMNKKIKVGTKDDGVTPVYMQLGKWWLQQEHRRQYDTIVFAPGQEPEGAYNLWRGFACEAKPGVCEKFLSHLHKNICNENTEYFTYLMGWMANCVQNPARPGGVAVVLRGRQGTGKSFFARSFGSLWGRHFLQVSDPKHLVGSFNAHLRDCIVLFGDEAFYAGDKKHESVLKILITESTITINQKGLPTYTIPNRVNLLFFSNHSDALRLDADDRRYCVIHCPGERKSDDYYRQLFSWTDDNAPALLHYLQNRD</sequence>
<proteinExistence type="predicted"/>
<dbReference type="SUPFAM" id="SSF52540">
    <property type="entry name" value="P-loop containing nucleoside triphosphate hydrolases"/>
    <property type="match status" value="1"/>
</dbReference>
<feature type="domain" description="NrS-1 polymerase-like helicase" evidence="1">
    <location>
        <begin position="140"/>
        <end position="248"/>
    </location>
</feature>
<comment type="caution">
    <text evidence="2">The sequence shown here is derived from an EMBL/GenBank/DDBJ whole genome shotgun (WGS) entry which is preliminary data.</text>
</comment>
<dbReference type="AlphaFoldDB" id="A0A0F8YJ99"/>
<gene>
    <name evidence="2" type="ORF">LCGC14_2890320</name>
</gene>
<dbReference type="Pfam" id="PF19263">
    <property type="entry name" value="DUF5906"/>
    <property type="match status" value="1"/>
</dbReference>
<dbReference type="Gene3D" id="3.40.50.300">
    <property type="entry name" value="P-loop containing nucleotide triphosphate hydrolases"/>
    <property type="match status" value="1"/>
</dbReference>
<name>A0A0F8YJ99_9ZZZZ</name>
<dbReference type="InterPro" id="IPR027417">
    <property type="entry name" value="P-loop_NTPase"/>
</dbReference>
<dbReference type="EMBL" id="LAZR01056628">
    <property type="protein sequence ID" value="KKK73785.1"/>
    <property type="molecule type" value="Genomic_DNA"/>
</dbReference>
<feature type="non-terminal residue" evidence="2">
    <location>
        <position position="286"/>
    </location>
</feature>
<protein>
    <recommendedName>
        <fullName evidence="1">NrS-1 polymerase-like helicase domain-containing protein</fullName>
    </recommendedName>
</protein>
<reference evidence="2" key="1">
    <citation type="journal article" date="2015" name="Nature">
        <title>Complex archaea that bridge the gap between prokaryotes and eukaryotes.</title>
        <authorList>
            <person name="Spang A."/>
            <person name="Saw J.H."/>
            <person name="Jorgensen S.L."/>
            <person name="Zaremba-Niedzwiedzka K."/>
            <person name="Martijn J."/>
            <person name="Lind A.E."/>
            <person name="van Eijk R."/>
            <person name="Schleper C."/>
            <person name="Guy L."/>
            <person name="Ettema T.J."/>
        </authorList>
    </citation>
    <scope>NUCLEOTIDE SEQUENCE</scope>
</reference>
<evidence type="ECO:0000313" key="2">
    <source>
        <dbReference type="EMBL" id="KKK73785.1"/>
    </source>
</evidence>
<accession>A0A0F8YJ99</accession>